<keyword evidence="7" id="KW-1185">Reference proteome</keyword>
<feature type="domain" description="Alanine racemase N-terminal" evidence="5">
    <location>
        <begin position="47"/>
        <end position="229"/>
    </location>
</feature>
<evidence type="ECO:0000256" key="2">
    <source>
        <dbReference type="HAMAP-Rule" id="MF_02087"/>
    </source>
</evidence>
<dbReference type="InterPro" id="IPR011078">
    <property type="entry name" value="PyrdxlP_homeostasis"/>
</dbReference>
<dbReference type="AlphaFoldDB" id="A0A5C6EQA7"/>
<dbReference type="NCBIfam" id="TIGR00044">
    <property type="entry name" value="YggS family pyridoxal phosphate-dependent enzyme"/>
    <property type="match status" value="1"/>
</dbReference>
<evidence type="ECO:0000259" key="5">
    <source>
        <dbReference type="Pfam" id="PF01168"/>
    </source>
</evidence>
<comment type="similarity">
    <text evidence="2 4">Belongs to the pyridoxal phosphate-binding protein YggS/PROSC family.</text>
</comment>
<evidence type="ECO:0000256" key="1">
    <source>
        <dbReference type="ARBA" id="ARBA00022898"/>
    </source>
</evidence>
<dbReference type="GO" id="GO:0030170">
    <property type="term" value="F:pyridoxal phosphate binding"/>
    <property type="evidence" value="ECO:0007669"/>
    <property type="project" value="UniProtKB-UniRule"/>
</dbReference>
<proteinExistence type="inferred from homology"/>
<dbReference type="SUPFAM" id="SSF51419">
    <property type="entry name" value="PLP-binding barrel"/>
    <property type="match status" value="1"/>
</dbReference>
<dbReference type="RefSeq" id="WP_146534526.1">
    <property type="nucleotide sequence ID" value="NZ_SJPX01000003.1"/>
</dbReference>
<evidence type="ECO:0000256" key="3">
    <source>
        <dbReference type="PIRSR" id="PIRSR004848-1"/>
    </source>
</evidence>
<dbReference type="EMBL" id="SJPX01000003">
    <property type="protein sequence ID" value="TWU51098.1"/>
    <property type="molecule type" value="Genomic_DNA"/>
</dbReference>
<dbReference type="Proteomes" id="UP000317977">
    <property type="component" value="Unassembled WGS sequence"/>
</dbReference>
<protein>
    <recommendedName>
        <fullName evidence="2">Pyridoxal phosphate homeostasis protein</fullName>
        <shortName evidence="2">PLP homeostasis protein</shortName>
    </recommendedName>
</protein>
<comment type="function">
    <text evidence="2">Pyridoxal 5'-phosphate (PLP)-binding protein, which is involved in PLP homeostasis.</text>
</comment>
<dbReference type="InterPro" id="IPR001608">
    <property type="entry name" value="Ala_racemase_N"/>
</dbReference>
<evidence type="ECO:0000313" key="6">
    <source>
        <dbReference type="EMBL" id="TWU51098.1"/>
    </source>
</evidence>
<feature type="modified residue" description="N6-(pyridoxal phosphate)lysine" evidence="2 3">
    <location>
        <position position="41"/>
    </location>
</feature>
<reference evidence="6 7" key="1">
    <citation type="submission" date="2019-02" db="EMBL/GenBank/DDBJ databases">
        <title>Deep-cultivation of Planctomycetes and their phenomic and genomic characterization uncovers novel biology.</title>
        <authorList>
            <person name="Wiegand S."/>
            <person name="Jogler M."/>
            <person name="Boedeker C."/>
            <person name="Pinto D."/>
            <person name="Vollmers J."/>
            <person name="Rivas-Marin E."/>
            <person name="Kohn T."/>
            <person name="Peeters S.H."/>
            <person name="Heuer A."/>
            <person name="Rast P."/>
            <person name="Oberbeckmann S."/>
            <person name="Bunk B."/>
            <person name="Jeske O."/>
            <person name="Meyerdierks A."/>
            <person name="Storesund J.E."/>
            <person name="Kallscheuer N."/>
            <person name="Luecker S."/>
            <person name="Lage O.M."/>
            <person name="Pohl T."/>
            <person name="Merkel B.J."/>
            <person name="Hornburger P."/>
            <person name="Mueller R.-W."/>
            <person name="Bruemmer F."/>
            <person name="Labrenz M."/>
            <person name="Spormann A.M."/>
            <person name="Op Den Camp H."/>
            <person name="Overmann J."/>
            <person name="Amann R."/>
            <person name="Jetten M.S.M."/>
            <person name="Mascher T."/>
            <person name="Medema M.H."/>
            <person name="Devos D.P."/>
            <person name="Kaster A.-K."/>
            <person name="Ovreas L."/>
            <person name="Rohde M."/>
            <person name="Galperin M.Y."/>
            <person name="Jogler C."/>
        </authorList>
    </citation>
    <scope>NUCLEOTIDE SEQUENCE [LARGE SCALE GENOMIC DNA]</scope>
    <source>
        <strain evidence="6 7">Poly59</strain>
    </source>
</reference>
<keyword evidence="1 2" id="KW-0663">Pyridoxal phosphate</keyword>
<comment type="cofactor">
    <cofactor evidence="3">
        <name>pyridoxal 5'-phosphate</name>
        <dbReference type="ChEBI" id="CHEBI:597326"/>
    </cofactor>
</comment>
<dbReference type="OrthoDB" id="9804072at2"/>
<sequence>MDDDSQNRLNENWNAVLSDVHQAATDAGRDPNSVTVIGVTKYVDAEITAMLVDAGCDNLGENRPQVLWQKAEILSLDDSVQWHVIGNLQRNKTRRTLRHRPVIHSVDSEKLLTTIAQESSAAGITTDVLLEVNASGDESKTGMTPDELRVVLGTMPSDSVRVIGIMAMAGWDTDSSAAQSQFSETRELRDTLATEFGLELPHLSMGMSGDFAEAIAEGATMVRIGSRLFEGVTDIGHG</sequence>
<dbReference type="Gene3D" id="3.20.20.10">
    <property type="entry name" value="Alanine racemase"/>
    <property type="match status" value="1"/>
</dbReference>
<dbReference type="InterPro" id="IPR029066">
    <property type="entry name" value="PLP-binding_barrel"/>
</dbReference>
<dbReference type="PIRSF" id="PIRSF004848">
    <property type="entry name" value="YBL036c_PLPDEIII"/>
    <property type="match status" value="1"/>
</dbReference>
<evidence type="ECO:0000256" key="4">
    <source>
        <dbReference type="RuleBase" id="RU004514"/>
    </source>
</evidence>
<gene>
    <name evidence="6" type="ORF">Poly59_26870</name>
</gene>
<name>A0A5C6EQA7_9BACT</name>
<dbReference type="PANTHER" id="PTHR10146:SF14">
    <property type="entry name" value="PYRIDOXAL PHOSPHATE HOMEOSTASIS PROTEIN"/>
    <property type="match status" value="1"/>
</dbReference>
<accession>A0A5C6EQA7</accession>
<dbReference type="Pfam" id="PF01168">
    <property type="entry name" value="Ala_racemase_N"/>
    <property type="match status" value="1"/>
</dbReference>
<dbReference type="PANTHER" id="PTHR10146">
    <property type="entry name" value="PROLINE SYNTHETASE CO-TRANSCRIBED BACTERIAL HOMOLOG PROTEIN"/>
    <property type="match status" value="1"/>
</dbReference>
<dbReference type="CDD" id="cd00635">
    <property type="entry name" value="PLPDE_III_YBL036c_like"/>
    <property type="match status" value="1"/>
</dbReference>
<organism evidence="6 7">
    <name type="scientific">Rubripirellula reticaptiva</name>
    <dbReference type="NCBI Taxonomy" id="2528013"/>
    <lineage>
        <taxon>Bacteria</taxon>
        <taxon>Pseudomonadati</taxon>
        <taxon>Planctomycetota</taxon>
        <taxon>Planctomycetia</taxon>
        <taxon>Pirellulales</taxon>
        <taxon>Pirellulaceae</taxon>
        <taxon>Rubripirellula</taxon>
    </lineage>
</organism>
<evidence type="ECO:0000313" key="7">
    <source>
        <dbReference type="Proteomes" id="UP000317977"/>
    </source>
</evidence>
<dbReference type="HAMAP" id="MF_02087">
    <property type="entry name" value="PLP_homeostasis"/>
    <property type="match status" value="1"/>
</dbReference>
<comment type="caution">
    <text evidence="6">The sequence shown here is derived from an EMBL/GenBank/DDBJ whole genome shotgun (WGS) entry which is preliminary data.</text>
</comment>